<organism evidence="6 7">
    <name type="scientific">Vibrio ishigakensis</name>
    <dbReference type="NCBI Taxonomy" id="1481914"/>
    <lineage>
        <taxon>Bacteria</taxon>
        <taxon>Pseudomonadati</taxon>
        <taxon>Pseudomonadota</taxon>
        <taxon>Gammaproteobacteria</taxon>
        <taxon>Vibrionales</taxon>
        <taxon>Vibrionaceae</taxon>
        <taxon>Vibrio</taxon>
    </lineage>
</organism>
<evidence type="ECO:0000256" key="1">
    <source>
        <dbReference type="ARBA" id="ARBA00002247"/>
    </source>
</evidence>
<gene>
    <name evidence="6" type="ORF">JCM19241_4422</name>
</gene>
<dbReference type="Pfam" id="PF03206">
    <property type="entry name" value="NifW"/>
    <property type="match status" value="1"/>
</dbReference>
<dbReference type="GO" id="GO:0009399">
    <property type="term" value="P:nitrogen fixation"/>
    <property type="evidence" value="ECO:0007669"/>
    <property type="project" value="InterPro"/>
</dbReference>
<reference evidence="6 7" key="1">
    <citation type="submission" date="2015-01" db="EMBL/GenBank/DDBJ databases">
        <title>Vibrio sp. C94 JCM 19241 whole genome shotgun sequence.</title>
        <authorList>
            <person name="Sawabe T."/>
            <person name="Meirelles P."/>
            <person name="Feng G."/>
            <person name="Sayaka M."/>
            <person name="Hattori M."/>
            <person name="Ohkuma M."/>
        </authorList>
    </citation>
    <scope>NUCLEOTIDE SEQUENCE [LARGE SCALE GENOMIC DNA]</scope>
    <source>
        <strain evidence="7">JCM 19241</strain>
    </source>
</reference>
<name>A0A0B8QRU3_9VIBR</name>
<evidence type="ECO:0000256" key="4">
    <source>
        <dbReference type="ARBA" id="ARBA00016274"/>
    </source>
</evidence>
<comment type="similarity">
    <text evidence="2">Belongs to the NifW family.</text>
</comment>
<comment type="caution">
    <text evidence="6">The sequence shown here is derived from an EMBL/GenBank/DDBJ whole genome shotgun (WGS) entry which is preliminary data.</text>
</comment>
<protein>
    <recommendedName>
        <fullName evidence="4">Nitrogenase-stabilizing/protective protein NifW</fullName>
    </recommendedName>
</protein>
<proteinExistence type="inferred from homology"/>
<keyword evidence="5" id="KW-0535">Nitrogen fixation</keyword>
<dbReference type="AlphaFoldDB" id="A0A0B8QRU3"/>
<comment type="subunit">
    <text evidence="3">Homotrimer; associates with NifD.</text>
</comment>
<dbReference type="EMBL" id="BBSC01000010">
    <property type="protein sequence ID" value="GAM77758.1"/>
    <property type="molecule type" value="Genomic_DNA"/>
</dbReference>
<sequence>MSTPYIKEHLSHFESLEQVFEFLEVDYDTKFLNEYREPLTKRFNGYLLMEKPDDWFATRRLLEMLIARYSVDVSTLTPALHVEAAPLA</sequence>
<comment type="function">
    <text evidence="1">May protect the nitrogenase Fe-Mo protein from oxidative damage.</text>
</comment>
<dbReference type="Proteomes" id="UP000031666">
    <property type="component" value="Unassembled WGS sequence"/>
</dbReference>
<reference evidence="6 7" key="2">
    <citation type="submission" date="2015-01" db="EMBL/GenBank/DDBJ databases">
        <authorList>
            <consortium name="NBRP consortium"/>
            <person name="Sawabe T."/>
            <person name="Meirelles P."/>
            <person name="Feng G."/>
            <person name="Sayaka M."/>
            <person name="Hattori M."/>
            <person name="Ohkuma M."/>
        </authorList>
    </citation>
    <scope>NUCLEOTIDE SEQUENCE [LARGE SCALE GENOMIC DNA]</scope>
    <source>
        <strain evidence="7">JCM 19241</strain>
    </source>
</reference>
<evidence type="ECO:0000256" key="5">
    <source>
        <dbReference type="ARBA" id="ARBA00023231"/>
    </source>
</evidence>
<dbReference type="InterPro" id="IPR004893">
    <property type="entry name" value="NifW"/>
</dbReference>
<evidence type="ECO:0000313" key="6">
    <source>
        <dbReference type="EMBL" id="GAM77758.1"/>
    </source>
</evidence>
<evidence type="ECO:0000256" key="2">
    <source>
        <dbReference type="ARBA" id="ARBA00008351"/>
    </source>
</evidence>
<accession>A0A0B8QRU3</accession>
<dbReference type="STRING" id="1481914.JCM19241_4422"/>
<evidence type="ECO:0000256" key="3">
    <source>
        <dbReference type="ARBA" id="ARBA00011284"/>
    </source>
</evidence>
<evidence type="ECO:0000313" key="7">
    <source>
        <dbReference type="Proteomes" id="UP000031666"/>
    </source>
</evidence>